<dbReference type="InterPro" id="IPR028082">
    <property type="entry name" value="Peripla_BP_I"/>
</dbReference>
<name>A0A066U0K4_9PSEU</name>
<dbReference type="GO" id="GO:0003700">
    <property type="term" value="F:DNA-binding transcription factor activity"/>
    <property type="evidence" value="ECO:0007669"/>
    <property type="project" value="TreeGrafter"/>
</dbReference>
<keyword evidence="7" id="KW-1185">Reference proteome</keyword>
<proteinExistence type="predicted"/>
<keyword evidence="2" id="KW-0805">Transcription regulation</keyword>
<dbReference type="PANTHER" id="PTHR30146">
    <property type="entry name" value="LACI-RELATED TRANSCRIPTIONAL REPRESSOR"/>
    <property type="match status" value="1"/>
</dbReference>
<reference evidence="6 7" key="1">
    <citation type="submission" date="2014-05" db="EMBL/GenBank/DDBJ databases">
        <title>Draft genome sequence of Amycolatopsis rifamycinica DSM 46095.</title>
        <authorList>
            <person name="Lal R."/>
            <person name="Saxena A."/>
            <person name="Kumari R."/>
            <person name="Mukherjee U."/>
            <person name="Singh P."/>
            <person name="Sangwan N."/>
            <person name="Mahato N.K."/>
        </authorList>
    </citation>
    <scope>NUCLEOTIDE SEQUENCE [LARGE SCALE GENOMIC DNA]</scope>
    <source>
        <strain evidence="6 7">DSM 46095</strain>
    </source>
</reference>
<dbReference type="Gene3D" id="3.40.50.2300">
    <property type="match status" value="2"/>
</dbReference>
<dbReference type="STRING" id="287986.DV20_34740"/>
<gene>
    <name evidence="6" type="ORF">DV20_34740</name>
</gene>
<evidence type="ECO:0000256" key="2">
    <source>
        <dbReference type="ARBA" id="ARBA00023015"/>
    </source>
</evidence>
<evidence type="ECO:0000313" key="6">
    <source>
        <dbReference type="EMBL" id="KDN17634.1"/>
    </source>
</evidence>
<evidence type="ECO:0000313" key="7">
    <source>
        <dbReference type="Proteomes" id="UP000027345"/>
    </source>
</evidence>
<keyword evidence="1" id="KW-0678">Repressor</keyword>
<comment type="caution">
    <text evidence="6">The sequence shown here is derived from an EMBL/GenBank/DDBJ whole genome shotgun (WGS) entry which is preliminary data.</text>
</comment>
<dbReference type="GO" id="GO:0000976">
    <property type="term" value="F:transcription cis-regulatory region binding"/>
    <property type="evidence" value="ECO:0007669"/>
    <property type="project" value="TreeGrafter"/>
</dbReference>
<evidence type="ECO:0000256" key="3">
    <source>
        <dbReference type="ARBA" id="ARBA00023125"/>
    </source>
</evidence>
<evidence type="ECO:0000259" key="5">
    <source>
        <dbReference type="Pfam" id="PF13377"/>
    </source>
</evidence>
<dbReference type="AlphaFoldDB" id="A0A066U0K4"/>
<dbReference type="Proteomes" id="UP000027345">
    <property type="component" value="Unassembled WGS sequence"/>
</dbReference>
<dbReference type="OrthoDB" id="3595338at2"/>
<evidence type="ECO:0000256" key="1">
    <source>
        <dbReference type="ARBA" id="ARBA00022491"/>
    </source>
</evidence>
<dbReference type="eggNOG" id="COG1609">
    <property type="taxonomic scope" value="Bacteria"/>
</dbReference>
<dbReference type="Pfam" id="PF13377">
    <property type="entry name" value="Peripla_BP_3"/>
    <property type="match status" value="1"/>
</dbReference>
<feature type="domain" description="Transcriptional regulator LacI/GalR-like sensor" evidence="5">
    <location>
        <begin position="125"/>
        <end position="286"/>
    </location>
</feature>
<dbReference type="InterPro" id="IPR046335">
    <property type="entry name" value="LacI/GalR-like_sensor"/>
</dbReference>
<dbReference type="PANTHER" id="PTHR30146:SF148">
    <property type="entry name" value="HTH-TYPE TRANSCRIPTIONAL REPRESSOR PURR-RELATED"/>
    <property type="match status" value="1"/>
</dbReference>
<dbReference type="RefSeq" id="WP_043787330.1">
    <property type="nucleotide sequence ID" value="NZ_JMQI01000070.1"/>
</dbReference>
<keyword evidence="4" id="KW-0804">Transcription</keyword>
<organism evidence="6 7">
    <name type="scientific">Amycolatopsis rifamycinica</name>
    <dbReference type="NCBI Taxonomy" id="287986"/>
    <lineage>
        <taxon>Bacteria</taxon>
        <taxon>Bacillati</taxon>
        <taxon>Actinomycetota</taxon>
        <taxon>Actinomycetes</taxon>
        <taxon>Pseudonocardiales</taxon>
        <taxon>Pseudonocardiaceae</taxon>
        <taxon>Amycolatopsis</taxon>
    </lineage>
</organism>
<evidence type="ECO:0000256" key="4">
    <source>
        <dbReference type="ARBA" id="ARBA00023163"/>
    </source>
</evidence>
<accession>A0A066U0K4</accession>
<keyword evidence="3" id="KW-0238">DNA-binding</keyword>
<dbReference type="CDD" id="cd06267">
    <property type="entry name" value="PBP1_LacI_sugar_binding-like"/>
    <property type="match status" value="1"/>
</dbReference>
<protein>
    <submittedName>
        <fullName evidence="6">LacI family transcriptional regulator</fullName>
    </submittedName>
</protein>
<dbReference type="SUPFAM" id="SSF53822">
    <property type="entry name" value="Periplasmic binding protein-like I"/>
    <property type="match status" value="1"/>
</dbReference>
<sequence length="288" mass="30847">MTALSPDLRLWDPPVTYRIGVAMGVHAHPYSGELLRAIRAAAAQAGCDVVLADTEDTVGEEAEVVRALRADLVDGVLLVPSAGDEAVINGLVRMGVPTVLVDRVAARNDVDQVGTENVHAVASLVRHLTDRRHRKIGLVSGDEGLEISRERVRGYRLGLEQAGLRFNRELVESGFSNPGGATRATAKLLDGWPSPTALVVADESMLVGVQYEAHRRGIRIGSELAVVGYGDMDWARRVSPAVTTLVQPVADLGRRAVQLLMSRMADPDRPPESVSLTPKFLHGASCGC</sequence>
<dbReference type="EMBL" id="JMQI01000070">
    <property type="protein sequence ID" value="KDN17634.1"/>
    <property type="molecule type" value="Genomic_DNA"/>
</dbReference>